<dbReference type="InterPro" id="IPR051844">
    <property type="entry name" value="USH2_Complex_Protein"/>
</dbReference>
<dbReference type="Proteomes" id="UP000198287">
    <property type="component" value="Unassembled WGS sequence"/>
</dbReference>
<dbReference type="PROSITE" id="PS50106">
    <property type="entry name" value="PDZ"/>
    <property type="match status" value="1"/>
</dbReference>
<dbReference type="GO" id="GO:0002142">
    <property type="term" value="C:stereocilia ankle link complex"/>
    <property type="evidence" value="ECO:0007669"/>
    <property type="project" value="TreeGrafter"/>
</dbReference>
<protein>
    <submittedName>
        <fullName evidence="7">Harmonin</fullName>
    </submittedName>
</protein>
<reference evidence="7 8" key="1">
    <citation type="submission" date="2015-12" db="EMBL/GenBank/DDBJ databases">
        <title>The genome of Folsomia candida.</title>
        <authorList>
            <person name="Faddeeva A."/>
            <person name="Derks M.F."/>
            <person name="Anvar Y."/>
            <person name="Smit S."/>
            <person name="Van Straalen N."/>
            <person name="Roelofs D."/>
        </authorList>
    </citation>
    <scope>NUCLEOTIDE SEQUENCE [LARGE SCALE GENOMIC DNA]</scope>
    <source>
        <strain evidence="7 8">VU population</strain>
        <tissue evidence="7">Whole body</tissue>
    </source>
</reference>
<feature type="compositionally biased region" description="Polar residues" evidence="5">
    <location>
        <begin position="754"/>
        <end position="763"/>
    </location>
</feature>
<evidence type="ECO:0000256" key="4">
    <source>
        <dbReference type="SAM" id="Coils"/>
    </source>
</evidence>
<feature type="compositionally biased region" description="Low complexity" evidence="5">
    <location>
        <begin position="245"/>
        <end position="255"/>
    </location>
</feature>
<feature type="compositionally biased region" description="Low complexity" evidence="5">
    <location>
        <begin position="586"/>
        <end position="617"/>
    </location>
</feature>
<keyword evidence="3" id="KW-0966">Cell projection</keyword>
<dbReference type="AlphaFoldDB" id="A0A226EXM3"/>
<comment type="subcellular location">
    <subcellularLocation>
        <location evidence="1">Cell projection</location>
    </subcellularLocation>
</comment>
<evidence type="ECO:0000256" key="2">
    <source>
        <dbReference type="ARBA" id="ARBA00022737"/>
    </source>
</evidence>
<dbReference type="PANTHER" id="PTHR23116">
    <property type="entry name" value="PDZ DOMAIN CONTAINING WHIRLIN AND HARMONIN-RELATED"/>
    <property type="match status" value="1"/>
</dbReference>
<evidence type="ECO:0000256" key="5">
    <source>
        <dbReference type="SAM" id="MobiDB-lite"/>
    </source>
</evidence>
<feature type="compositionally biased region" description="Polar residues" evidence="5">
    <location>
        <begin position="638"/>
        <end position="648"/>
    </location>
</feature>
<feature type="compositionally biased region" description="Gly residues" evidence="5">
    <location>
        <begin position="395"/>
        <end position="407"/>
    </location>
</feature>
<keyword evidence="2" id="KW-0677">Repeat</keyword>
<name>A0A226EXM3_FOLCA</name>
<dbReference type="OMA" id="CKGPVER"/>
<feature type="domain" description="PDZ" evidence="6">
    <location>
        <begin position="108"/>
        <end position="164"/>
    </location>
</feature>
<dbReference type="SMART" id="SM00228">
    <property type="entry name" value="PDZ"/>
    <property type="match status" value="1"/>
</dbReference>
<feature type="region of interest" description="Disordered" evidence="5">
    <location>
        <begin position="552"/>
        <end position="763"/>
    </location>
</feature>
<keyword evidence="8" id="KW-1185">Reference proteome</keyword>
<proteinExistence type="predicted"/>
<evidence type="ECO:0000256" key="1">
    <source>
        <dbReference type="ARBA" id="ARBA00004316"/>
    </source>
</evidence>
<feature type="region of interest" description="Disordered" evidence="5">
    <location>
        <begin position="243"/>
        <end position="303"/>
    </location>
</feature>
<feature type="region of interest" description="Disordered" evidence="5">
    <location>
        <begin position="431"/>
        <end position="456"/>
    </location>
</feature>
<evidence type="ECO:0000313" key="7">
    <source>
        <dbReference type="EMBL" id="OXA62405.1"/>
    </source>
</evidence>
<dbReference type="STRING" id="158441.A0A226EXM3"/>
<evidence type="ECO:0000256" key="3">
    <source>
        <dbReference type="ARBA" id="ARBA00023273"/>
    </source>
</evidence>
<organism evidence="7 8">
    <name type="scientific">Folsomia candida</name>
    <name type="common">Springtail</name>
    <dbReference type="NCBI Taxonomy" id="158441"/>
    <lineage>
        <taxon>Eukaryota</taxon>
        <taxon>Metazoa</taxon>
        <taxon>Ecdysozoa</taxon>
        <taxon>Arthropoda</taxon>
        <taxon>Hexapoda</taxon>
        <taxon>Collembola</taxon>
        <taxon>Entomobryomorpha</taxon>
        <taxon>Isotomoidea</taxon>
        <taxon>Isotomidae</taxon>
        <taxon>Proisotominae</taxon>
        <taxon>Folsomia</taxon>
    </lineage>
</organism>
<dbReference type="PANTHER" id="PTHR23116:SF36">
    <property type="entry name" value="HARMONIN"/>
    <property type="match status" value="1"/>
</dbReference>
<dbReference type="GO" id="GO:0005886">
    <property type="term" value="C:plasma membrane"/>
    <property type="evidence" value="ECO:0007669"/>
    <property type="project" value="TreeGrafter"/>
</dbReference>
<gene>
    <name evidence="7" type="ORF">Fcan01_03999</name>
</gene>
<dbReference type="GO" id="GO:0032426">
    <property type="term" value="C:stereocilium tip"/>
    <property type="evidence" value="ECO:0007669"/>
    <property type="project" value="TreeGrafter"/>
</dbReference>
<feature type="region of interest" description="Disordered" evidence="5">
    <location>
        <begin position="74"/>
        <end position="102"/>
    </location>
</feature>
<feature type="compositionally biased region" description="Basic and acidic residues" evidence="5">
    <location>
        <begin position="552"/>
        <end position="567"/>
    </location>
</feature>
<dbReference type="InterPro" id="IPR001478">
    <property type="entry name" value="PDZ"/>
</dbReference>
<feature type="region of interest" description="Disordered" evidence="5">
    <location>
        <begin position="393"/>
        <end position="416"/>
    </location>
</feature>
<sequence length="788" mass="85950">MNAHVILSDFQVGDQILRVNGFPVSAAVHHECLALMRLRPSLHLKVRSVGMLPVKEKAGDALSWKLVEEQEPCGGAEAGEAGSGSRGMSRLSDTSSHSLPDSVPTEAKVFIDMSGRNGLGCCICKGPVERPGIFVQSTKAGGVAREAGLRPGDQLLSCNGHSFLHVPFAEHSQKDENPLEEYNNLYSRRRLSSFCGCNTPGNPNSGRKELKTLYFDKAVQQLKVSPQLRLRVLKGVASDLFPGESSSGYNSSASSLNGDQGGGGGGESSKRRLHRVSEEQQHQMNGNHHQHQRPVPSSSSMHLDQGMAWDEVEQVWRSAERETILIEVKGGSSTSSSGGCNGDKNVISDEQRLLAEERRKLEETQRRLLEEALKLEEEKRRFQEEKRHLMLNSGVGSGVANGGGSNGVGAESTGSNSLVGALNQEILKRVERRESEAPLGEDETDQVGLDGERLPRPGTVEAKRTLFNAQIDVEKRQQHEQLIEEFKRAHRKMFAPGEPDLQQRGDSAADSADAAAAELIRSRRVQKELDHERQMVAQRVAGIVRQRQLRIERQHQESAETEREIRCKSPPPPPPMPAPDQQEHQGPGSSSNSSNIITTTTGTTINSNSNNPTTKKAPAPPIPTLIQPKRVIIEERSGGSNSAGNRPITTTTTSTTNNKGKAPPPPQRGGSVRPESPSPDYSNSPSPTPTRHHNNAGNKPRTLSGVDMQSLESFRLKDPPRSPKKPPPVYFPHGNNNPMMKQQHHNQQTVQVHMSSSSSNFVEGNNAKNEALSGILKGAKTISFLDKY</sequence>
<dbReference type="GO" id="GO:0005929">
    <property type="term" value="C:cilium"/>
    <property type="evidence" value="ECO:0007669"/>
    <property type="project" value="TreeGrafter"/>
</dbReference>
<dbReference type="InterPro" id="IPR036034">
    <property type="entry name" value="PDZ_sf"/>
</dbReference>
<dbReference type="EMBL" id="LNIX01000001">
    <property type="protein sequence ID" value="OXA62405.1"/>
    <property type="molecule type" value="Genomic_DNA"/>
</dbReference>
<evidence type="ECO:0000313" key="8">
    <source>
        <dbReference type="Proteomes" id="UP000198287"/>
    </source>
</evidence>
<feature type="compositionally biased region" description="Low complexity" evidence="5">
    <location>
        <begin position="674"/>
        <end position="685"/>
    </location>
</feature>
<feature type="coiled-coil region" evidence="4">
    <location>
        <begin position="347"/>
        <end position="392"/>
    </location>
</feature>
<dbReference type="OrthoDB" id="6021951at2759"/>
<dbReference type="Pfam" id="PF00595">
    <property type="entry name" value="PDZ"/>
    <property type="match status" value="1"/>
</dbReference>
<feature type="compositionally biased region" description="Pro residues" evidence="5">
    <location>
        <begin position="569"/>
        <end position="578"/>
    </location>
</feature>
<dbReference type="SUPFAM" id="SSF50156">
    <property type="entry name" value="PDZ domain-like"/>
    <property type="match status" value="2"/>
</dbReference>
<comment type="caution">
    <text evidence="7">The sequence shown here is derived from an EMBL/GenBank/DDBJ whole genome shotgun (WGS) entry which is preliminary data.</text>
</comment>
<evidence type="ECO:0000259" key="6">
    <source>
        <dbReference type="PROSITE" id="PS50106"/>
    </source>
</evidence>
<accession>A0A226EXM3</accession>
<keyword evidence="4" id="KW-0175">Coiled coil</keyword>
<dbReference type="Gene3D" id="2.30.42.10">
    <property type="match status" value="2"/>
</dbReference>